<dbReference type="AlphaFoldDB" id="A0A915L0Q7"/>
<accession>A0A915L0Q7</accession>
<feature type="region of interest" description="Disordered" evidence="2">
    <location>
        <begin position="25"/>
        <end position="47"/>
    </location>
</feature>
<dbReference type="GO" id="GO:0003729">
    <property type="term" value="F:mRNA binding"/>
    <property type="evidence" value="ECO:0007669"/>
    <property type="project" value="TreeGrafter"/>
</dbReference>
<name>A0A915L0Q7_ROMCU</name>
<evidence type="ECO:0000313" key="4">
    <source>
        <dbReference type="Proteomes" id="UP000887565"/>
    </source>
</evidence>
<organism evidence="4 5">
    <name type="scientific">Romanomermis culicivorax</name>
    <name type="common">Nematode worm</name>
    <dbReference type="NCBI Taxonomy" id="13658"/>
    <lineage>
        <taxon>Eukaryota</taxon>
        <taxon>Metazoa</taxon>
        <taxon>Ecdysozoa</taxon>
        <taxon>Nematoda</taxon>
        <taxon>Enoplea</taxon>
        <taxon>Dorylaimia</taxon>
        <taxon>Mermithida</taxon>
        <taxon>Mermithoidea</taxon>
        <taxon>Mermithidae</taxon>
        <taxon>Romanomermis</taxon>
    </lineage>
</organism>
<keyword evidence="1" id="KW-0694">RNA-binding</keyword>
<reference evidence="5" key="1">
    <citation type="submission" date="2022-11" db="UniProtKB">
        <authorList>
            <consortium name="WormBaseParasite"/>
        </authorList>
    </citation>
    <scope>IDENTIFICATION</scope>
</reference>
<proteinExistence type="predicted"/>
<feature type="compositionally biased region" description="Gly residues" evidence="2">
    <location>
        <begin position="26"/>
        <end position="41"/>
    </location>
</feature>
<dbReference type="GO" id="GO:0005847">
    <property type="term" value="C:mRNA cleavage and polyadenylation specificity factor complex"/>
    <property type="evidence" value="ECO:0007669"/>
    <property type="project" value="TreeGrafter"/>
</dbReference>
<dbReference type="WBParaSite" id="nRc.2.0.1.t44764-RA">
    <property type="protein sequence ID" value="nRc.2.0.1.t44764-RA"/>
    <property type="gene ID" value="nRc.2.0.1.g44764"/>
</dbReference>
<evidence type="ECO:0000256" key="1">
    <source>
        <dbReference type="PROSITE-ProRule" id="PRU00176"/>
    </source>
</evidence>
<evidence type="ECO:0000259" key="3">
    <source>
        <dbReference type="PROSITE" id="PS50102"/>
    </source>
</evidence>
<protein>
    <submittedName>
        <fullName evidence="5">RRM domain-containing protein</fullName>
    </submittedName>
</protein>
<dbReference type="InterPro" id="IPR012677">
    <property type="entry name" value="Nucleotide-bd_a/b_plait_sf"/>
</dbReference>
<dbReference type="SUPFAM" id="SSF54928">
    <property type="entry name" value="RNA-binding domain, RBD"/>
    <property type="match status" value="1"/>
</dbReference>
<keyword evidence="4" id="KW-1185">Reference proteome</keyword>
<dbReference type="Pfam" id="PF00076">
    <property type="entry name" value="RRM_1"/>
    <property type="match status" value="1"/>
</dbReference>
<dbReference type="SMART" id="SM00360">
    <property type="entry name" value="RRM"/>
    <property type="match status" value="1"/>
</dbReference>
<dbReference type="PANTHER" id="PTHR45735">
    <property type="entry name" value="CLEAVAGE STIMULATION FACTOR SUBUNIT 2"/>
    <property type="match status" value="1"/>
</dbReference>
<sequence length="103" mass="11562">MTSWLRSLSLVRKFSQFENKMSFGGYQQGGMGGQGDNGGGRQMDPERSARSVYVVEIVYDRESGRSKGFGFCEFSSSEMADYAVTTMNGVEIHGRRLRVDRSR</sequence>
<dbReference type="Gene3D" id="3.30.70.330">
    <property type="match status" value="1"/>
</dbReference>
<dbReference type="InterPro" id="IPR035979">
    <property type="entry name" value="RBD_domain_sf"/>
</dbReference>
<dbReference type="InterPro" id="IPR000504">
    <property type="entry name" value="RRM_dom"/>
</dbReference>
<evidence type="ECO:0000256" key="2">
    <source>
        <dbReference type="SAM" id="MobiDB-lite"/>
    </source>
</evidence>
<dbReference type="PANTHER" id="PTHR45735:SF2">
    <property type="entry name" value="CLEAVAGE STIMULATION FACTOR SUBUNIT 2"/>
    <property type="match status" value="1"/>
</dbReference>
<feature type="domain" description="RRM" evidence="3">
    <location>
        <begin position="51"/>
        <end position="103"/>
    </location>
</feature>
<dbReference type="Proteomes" id="UP000887565">
    <property type="component" value="Unplaced"/>
</dbReference>
<dbReference type="PROSITE" id="PS50102">
    <property type="entry name" value="RRM"/>
    <property type="match status" value="1"/>
</dbReference>
<evidence type="ECO:0000313" key="5">
    <source>
        <dbReference type="WBParaSite" id="nRc.2.0.1.t44764-RA"/>
    </source>
</evidence>